<dbReference type="SMART" id="SM00066">
    <property type="entry name" value="GAL4"/>
    <property type="match status" value="1"/>
</dbReference>
<evidence type="ECO:0000256" key="2">
    <source>
        <dbReference type="ARBA" id="ARBA00023125"/>
    </source>
</evidence>
<protein>
    <recommendedName>
        <fullName evidence="5">Zn(2)-C6 fungal-type domain-containing protein</fullName>
    </recommendedName>
</protein>
<dbReference type="PANTHER" id="PTHR47784:SF5">
    <property type="entry name" value="STEROL UPTAKE CONTROL PROTEIN 2"/>
    <property type="match status" value="1"/>
</dbReference>
<name>A0A225B4V2_TALAT</name>
<dbReference type="PROSITE" id="PS00463">
    <property type="entry name" value="ZN2_CY6_FUNGAL_1"/>
    <property type="match status" value="1"/>
</dbReference>
<proteinExistence type="predicted"/>
<evidence type="ECO:0000256" key="1">
    <source>
        <dbReference type="ARBA" id="ARBA00023015"/>
    </source>
</evidence>
<keyword evidence="3" id="KW-0804">Transcription</keyword>
<organism evidence="6 7">
    <name type="scientific">Talaromyces atroroseus</name>
    <dbReference type="NCBI Taxonomy" id="1441469"/>
    <lineage>
        <taxon>Eukaryota</taxon>
        <taxon>Fungi</taxon>
        <taxon>Dikarya</taxon>
        <taxon>Ascomycota</taxon>
        <taxon>Pezizomycotina</taxon>
        <taxon>Eurotiomycetes</taxon>
        <taxon>Eurotiomycetidae</taxon>
        <taxon>Eurotiales</taxon>
        <taxon>Trichocomaceae</taxon>
        <taxon>Talaromyces</taxon>
        <taxon>Talaromyces sect. Trachyspermi</taxon>
    </lineage>
</organism>
<dbReference type="GO" id="GO:0001228">
    <property type="term" value="F:DNA-binding transcription activator activity, RNA polymerase II-specific"/>
    <property type="evidence" value="ECO:0007669"/>
    <property type="project" value="TreeGrafter"/>
</dbReference>
<dbReference type="OrthoDB" id="5350673at2759"/>
<keyword evidence="4" id="KW-0539">Nucleus</keyword>
<dbReference type="CDD" id="cd00067">
    <property type="entry name" value="GAL4"/>
    <property type="match status" value="1"/>
</dbReference>
<evidence type="ECO:0000256" key="3">
    <source>
        <dbReference type="ARBA" id="ARBA00023163"/>
    </source>
</evidence>
<keyword evidence="1" id="KW-0805">Transcription regulation</keyword>
<dbReference type="GeneID" id="31002252"/>
<dbReference type="InterPro" id="IPR053157">
    <property type="entry name" value="Sterol_Uptake_Regulator"/>
</dbReference>
<dbReference type="SUPFAM" id="SSF57701">
    <property type="entry name" value="Zn2/Cys6 DNA-binding domain"/>
    <property type="match status" value="1"/>
</dbReference>
<dbReference type="STRING" id="1441469.A0A225B4V2"/>
<dbReference type="GO" id="GO:0003677">
    <property type="term" value="F:DNA binding"/>
    <property type="evidence" value="ECO:0007669"/>
    <property type="project" value="UniProtKB-KW"/>
</dbReference>
<feature type="domain" description="Zn(2)-C6 fungal-type" evidence="5">
    <location>
        <begin position="20"/>
        <end position="50"/>
    </location>
</feature>
<sequence length="464" mass="51874">METKQPAKETRRFHRKSRNGCMQCKKRHVKCDENKPCCGNCAQTNRTCSFLRMMPSIPTALATTAAFPATFSRSSGPPTPTSANSCPAAASIAAPAVPFDAGARLFTSYSQTPEFSLADLSMLHHFTANTCPSLTSSPDVQHLWATTVVQMALQHRFLLHGVLALSALQGAYTARPEDINNSRQLVEYATRHQAISLSLYQHALANPTPGQHDALFVLSVVIFMLAIATLRDENPQTGAGDINLDFKWIRLARGILVVSQDHFEEIVRGPLSVLMKDNIPLHPEQGEEEALPYDLQNLHMLWRSEDLSVPSPGAGSGMFPFPRYETRIISKTDRQAYEEAYKALILTRSRVHEAVRSLQLDAESATTDHPLPMAINARIHDRIRAETFTWVLRVPEHYIELLEQHHPIALIILTHYAALLCGDRQSWWSVPSARAIISRVWGFLDDKSRQWIESPMADVRRADG</sequence>
<dbReference type="InterPro" id="IPR021858">
    <property type="entry name" value="Fun_TF"/>
</dbReference>
<dbReference type="PANTHER" id="PTHR47784">
    <property type="entry name" value="STEROL UPTAKE CONTROL PROTEIN 2"/>
    <property type="match status" value="1"/>
</dbReference>
<dbReference type="Pfam" id="PF11951">
    <property type="entry name" value="Fungal_trans_2"/>
    <property type="match status" value="1"/>
</dbReference>
<gene>
    <name evidence="6" type="ORF">UA08_02497</name>
</gene>
<evidence type="ECO:0000256" key="4">
    <source>
        <dbReference type="ARBA" id="ARBA00023242"/>
    </source>
</evidence>
<evidence type="ECO:0000313" key="7">
    <source>
        <dbReference type="Proteomes" id="UP000214365"/>
    </source>
</evidence>
<dbReference type="GO" id="GO:0008270">
    <property type="term" value="F:zinc ion binding"/>
    <property type="evidence" value="ECO:0007669"/>
    <property type="project" value="InterPro"/>
</dbReference>
<accession>A0A225B4V2</accession>
<keyword evidence="2" id="KW-0238">DNA-binding</keyword>
<dbReference type="Gene3D" id="4.10.240.10">
    <property type="entry name" value="Zn(2)-C6 fungal-type DNA-binding domain"/>
    <property type="match status" value="1"/>
</dbReference>
<reference evidence="6 7" key="1">
    <citation type="submission" date="2015-06" db="EMBL/GenBank/DDBJ databases">
        <title>Talaromyces atroroseus IBT 11181 draft genome.</title>
        <authorList>
            <person name="Rasmussen K.B."/>
            <person name="Rasmussen S."/>
            <person name="Petersen B."/>
            <person name="Sicheritz-Ponten T."/>
            <person name="Mortensen U.H."/>
            <person name="Thrane U."/>
        </authorList>
    </citation>
    <scope>NUCLEOTIDE SEQUENCE [LARGE SCALE GENOMIC DNA]</scope>
    <source>
        <strain evidence="6 7">IBT 11181</strain>
    </source>
</reference>
<dbReference type="AlphaFoldDB" id="A0A225B4V2"/>
<keyword evidence="7" id="KW-1185">Reference proteome</keyword>
<dbReference type="InterPro" id="IPR001138">
    <property type="entry name" value="Zn2Cys6_DnaBD"/>
</dbReference>
<dbReference type="EMBL" id="LFMY01000003">
    <property type="protein sequence ID" value="OKL62286.1"/>
    <property type="molecule type" value="Genomic_DNA"/>
</dbReference>
<comment type="caution">
    <text evidence="6">The sequence shown here is derived from an EMBL/GenBank/DDBJ whole genome shotgun (WGS) entry which is preliminary data.</text>
</comment>
<dbReference type="Pfam" id="PF00172">
    <property type="entry name" value="Zn_clus"/>
    <property type="match status" value="1"/>
</dbReference>
<evidence type="ECO:0000259" key="5">
    <source>
        <dbReference type="PROSITE" id="PS50048"/>
    </source>
</evidence>
<dbReference type="InterPro" id="IPR036864">
    <property type="entry name" value="Zn2-C6_fun-type_DNA-bd_sf"/>
</dbReference>
<dbReference type="RefSeq" id="XP_020122407.1">
    <property type="nucleotide sequence ID" value="XM_020264545.1"/>
</dbReference>
<dbReference type="Proteomes" id="UP000214365">
    <property type="component" value="Unassembled WGS sequence"/>
</dbReference>
<evidence type="ECO:0000313" key="6">
    <source>
        <dbReference type="EMBL" id="OKL62286.1"/>
    </source>
</evidence>
<dbReference type="PROSITE" id="PS50048">
    <property type="entry name" value="ZN2_CY6_FUNGAL_2"/>
    <property type="match status" value="1"/>
</dbReference>